<feature type="region of interest" description="Disordered" evidence="1">
    <location>
        <begin position="83"/>
        <end position="116"/>
    </location>
</feature>
<dbReference type="EMBL" id="JAWWNJ010000211">
    <property type="protein sequence ID" value="KAK6971484.1"/>
    <property type="molecule type" value="Genomic_DNA"/>
</dbReference>
<evidence type="ECO:0000313" key="3">
    <source>
        <dbReference type="Proteomes" id="UP001362999"/>
    </source>
</evidence>
<evidence type="ECO:0000313" key="2">
    <source>
        <dbReference type="EMBL" id="KAK6971484.1"/>
    </source>
</evidence>
<feature type="compositionally biased region" description="Low complexity" evidence="1">
    <location>
        <begin position="249"/>
        <end position="263"/>
    </location>
</feature>
<feature type="compositionally biased region" description="Polar residues" evidence="1">
    <location>
        <begin position="38"/>
        <end position="52"/>
    </location>
</feature>
<keyword evidence="3" id="KW-1185">Reference proteome</keyword>
<gene>
    <name evidence="2" type="ORF">R3P38DRAFT_2752237</name>
</gene>
<dbReference type="Pfam" id="PF07818">
    <property type="entry name" value="HCNGP"/>
    <property type="match status" value="1"/>
</dbReference>
<dbReference type="PANTHER" id="PTHR13464">
    <property type="entry name" value="TRANSCRIPTIONAL REGULATOR PROTEIN HCNGP"/>
    <property type="match status" value="1"/>
</dbReference>
<sequence>MLHGLVAYGGDSDDEEKAPPSPAKSNGSYQANDVKLKTSLNVSSESRKQQLSKAVIIRRPPGQLKSHPRAVIADEVLDAAPAKQVDPAAQASTSATASSSGSNQNAVASTSGLDADPQDELARIRALLKPPPIPSVEDWGIPPPSTKPCDPALQTKLAGFHALKTGTPPKHFNDSLMNNRAFRNPHLYAKLVEFVDVDERTTNFPPELWDPSDVDESWYADALAETQKVRAEQQAAAQAAGKRSQIAFTSSGSGTSGAASSGKTRTKDKERDKDKRFQPYGGAGGGHREKSRWG</sequence>
<comment type="caution">
    <text evidence="2">The sequence shown here is derived from an EMBL/GenBank/DDBJ whole genome shotgun (WGS) entry which is preliminary data.</text>
</comment>
<dbReference type="AlphaFoldDB" id="A0AAV9Z694"/>
<dbReference type="Proteomes" id="UP001362999">
    <property type="component" value="Unassembled WGS sequence"/>
</dbReference>
<protein>
    <submittedName>
        <fullName evidence="2">HCNGP-like protein-domain-containing protein</fullName>
    </submittedName>
</protein>
<dbReference type="PANTHER" id="PTHR13464:SF0">
    <property type="entry name" value="SAP30-BINDING PROTEIN"/>
    <property type="match status" value="1"/>
</dbReference>
<feature type="compositionally biased region" description="Basic and acidic residues" evidence="1">
    <location>
        <begin position="265"/>
        <end position="277"/>
    </location>
</feature>
<proteinExistence type="predicted"/>
<feature type="region of interest" description="Disordered" evidence="1">
    <location>
        <begin position="1"/>
        <end position="68"/>
    </location>
</feature>
<dbReference type="InterPro" id="IPR012479">
    <property type="entry name" value="SAP30BP"/>
</dbReference>
<dbReference type="GO" id="GO:0005634">
    <property type="term" value="C:nucleus"/>
    <property type="evidence" value="ECO:0007669"/>
    <property type="project" value="TreeGrafter"/>
</dbReference>
<feature type="compositionally biased region" description="Low complexity" evidence="1">
    <location>
        <begin position="88"/>
        <end position="106"/>
    </location>
</feature>
<evidence type="ECO:0000256" key="1">
    <source>
        <dbReference type="SAM" id="MobiDB-lite"/>
    </source>
</evidence>
<name>A0AAV9Z694_9AGAR</name>
<reference evidence="2 3" key="1">
    <citation type="journal article" date="2024" name="J Genomics">
        <title>Draft genome sequencing and assembly of Favolaschia claudopus CIRM-BRFM 2984 isolated from oak limbs.</title>
        <authorList>
            <person name="Navarro D."/>
            <person name="Drula E."/>
            <person name="Chaduli D."/>
            <person name="Cazenave R."/>
            <person name="Ahrendt S."/>
            <person name="Wang J."/>
            <person name="Lipzen A."/>
            <person name="Daum C."/>
            <person name="Barry K."/>
            <person name="Grigoriev I.V."/>
            <person name="Favel A."/>
            <person name="Rosso M.N."/>
            <person name="Martin F."/>
        </authorList>
    </citation>
    <scope>NUCLEOTIDE SEQUENCE [LARGE SCALE GENOMIC DNA]</scope>
    <source>
        <strain evidence="2 3">CIRM-BRFM 2984</strain>
    </source>
</reference>
<organism evidence="2 3">
    <name type="scientific">Favolaschia claudopus</name>
    <dbReference type="NCBI Taxonomy" id="2862362"/>
    <lineage>
        <taxon>Eukaryota</taxon>
        <taxon>Fungi</taxon>
        <taxon>Dikarya</taxon>
        <taxon>Basidiomycota</taxon>
        <taxon>Agaricomycotina</taxon>
        <taxon>Agaricomycetes</taxon>
        <taxon>Agaricomycetidae</taxon>
        <taxon>Agaricales</taxon>
        <taxon>Marasmiineae</taxon>
        <taxon>Mycenaceae</taxon>
        <taxon>Favolaschia</taxon>
    </lineage>
</organism>
<accession>A0AAV9Z694</accession>
<dbReference type="GO" id="GO:0006355">
    <property type="term" value="P:regulation of DNA-templated transcription"/>
    <property type="evidence" value="ECO:0007669"/>
    <property type="project" value="InterPro"/>
</dbReference>
<feature type="region of interest" description="Disordered" evidence="1">
    <location>
        <begin position="234"/>
        <end position="294"/>
    </location>
</feature>